<protein>
    <recommendedName>
        <fullName evidence="8">Corrinoid adenosyltransferase MMAB</fullName>
    </recommendedName>
    <alternativeName>
        <fullName evidence="9">ATP:co(I)rrinoid adenosyltransferase MMAB</fullName>
    </alternativeName>
</protein>
<dbReference type="InterPro" id="IPR016030">
    <property type="entry name" value="CblAdoTrfase-like"/>
</dbReference>
<evidence type="ECO:0000256" key="4">
    <source>
        <dbReference type="ARBA" id="ARBA00022741"/>
    </source>
</evidence>
<name>A0A2P6UZS3_9CHLO</name>
<dbReference type="PANTHER" id="PTHR12213:SF0">
    <property type="entry name" value="CORRINOID ADENOSYLTRANSFERASE MMAB"/>
    <property type="match status" value="1"/>
</dbReference>
<dbReference type="PANTHER" id="PTHR12213">
    <property type="entry name" value="CORRINOID ADENOSYLTRANSFERASE"/>
    <property type="match status" value="1"/>
</dbReference>
<evidence type="ECO:0000259" key="11">
    <source>
        <dbReference type="Pfam" id="PF01923"/>
    </source>
</evidence>
<reference evidence="12 13" key="1">
    <citation type="journal article" date="2018" name="Plant J.">
        <title>Genome sequences of Chlorella sorokiniana UTEX 1602 and Micractinium conductrix SAG 241.80: implications to maltose excretion by a green alga.</title>
        <authorList>
            <person name="Arriola M.B."/>
            <person name="Velmurugan N."/>
            <person name="Zhang Y."/>
            <person name="Plunkett M.H."/>
            <person name="Hondzo H."/>
            <person name="Barney B.M."/>
        </authorList>
    </citation>
    <scope>NUCLEOTIDE SEQUENCE [LARGE SCALE GENOMIC DNA]</scope>
    <source>
        <strain evidence="12 13">SAG 241.80</strain>
    </source>
</reference>
<keyword evidence="4 10" id="KW-0547">Nucleotide-binding</keyword>
<keyword evidence="5 10" id="KW-0067">ATP-binding</keyword>
<evidence type="ECO:0000256" key="10">
    <source>
        <dbReference type="RuleBase" id="RU366026"/>
    </source>
</evidence>
<sequence>MKIYTRTGDGGASSLYSGERRPKDDAVFAALGDVDEVNSVIGLAREHARQVDPGLAGQLEEIQSRLFDVGSAVATPLPSSSEHKLQRTVFSTRHTQQLEQWIDGMTGQLPPLTQFILPSGGLASASLHMARSVCRRAERAVVPLTRGGTTDAAVAVYLNRLSDYLFTAARYAALKAGEPETVWVKATPDAPAQ</sequence>
<organism evidence="12 13">
    <name type="scientific">Micractinium conductrix</name>
    <dbReference type="NCBI Taxonomy" id="554055"/>
    <lineage>
        <taxon>Eukaryota</taxon>
        <taxon>Viridiplantae</taxon>
        <taxon>Chlorophyta</taxon>
        <taxon>core chlorophytes</taxon>
        <taxon>Trebouxiophyceae</taxon>
        <taxon>Chlorellales</taxon>
        <taxon>Chlorellaceae</taxon>
        <taxon>Chlorella clade</taxon>
        <taxon>Micractinium</taxon>
    </lineage>
</organism>
<evidence type="ECO:0000256" key="8">
    <source>
        <dbReference type="ARBA" id="ARBA00071654"/>
    </source>
</evidence>
<dbReference type="EMBL" id="LHPF02000064">
    <property type="protein sequence ID" value="PSC67348.1"/>
    <property type="molecule type" value="Genomic_DNA"/>
</dbReference>
<dbReference type="STRING" id="554055.A0A2P6UZS3"/>
<gene>
    <name evidence="12" type="ORF">C2E20_8973</name>
</gene>
<comment type="catalytic activity">
    <reaction evidence="6">
        <text>cob(I)alamin-[corrinoid adenosyltransferase] + ATP = apo-[corrinoid adenosyltransferase] + adenosylcob(III)alamin + triphosphate</text>
        <dbReference type="Rhea" id="RHEA:56796"/>
        <dbReference type="Rhea" id="RHEA-COMP:14743"/>
        <dbReference type="Rhea" id="RHEA-COMP:14744"/>
        <dbReference type="ChEBI" id="CHEBI:18036"/>
        <dbReference type="ChEBI" id="CHEBI:18408"/>
        <dbReference type="ChEBI" id="CHEBI:30616"/>
        <dbReference type="ChEBI" id="CHEBI:60488"/>
        <dbReference type="ChEBI" id="CHEBI:83228"/>
    </reaction>
    <physiologicalReaction direction="left-to-right" evidence="6">
        <dbReference type="Rhea" id="RHEA:56797"/>
    </physiologicalReaction>
</comment>
<dbReference type="Proteomes" id="UP000239649">
    <property type="component" value="Unassembled WGS sequence"/>
</dbReference>
<feature type="domain" description="Cobalamin adenosyltransferase-like" evidence="11">
    <location>
        <begin position="3"/>
        <end position="172"/>
    </location>
</feature>
<evidence type="ECO:0000256" key="1">
    <source>
        <dbReference type="ARBA" id="ARBA00007487"/>
    </source>
</evidence>
<evidence type="ECO:0000256" key="3">
    <source>
        <dbReference type="ARBA" id="ARBA00022679"/>
    </source>
</evidence>
<comment type="similarity">
    <text evidence="1 10">Belongs to the Cob(I)alamin adenosyltransferase family.</text>
</comment>
<keyword evidence="13" id="KW-1185">Reference proteome</keyword>
<dbReference type="SUPFAM" id="SSF89028">
    <property type="entry name" value="Cobalamin adenosyltransferase-like"/>
    <property type="match status" value="1"/>
</dbReference>
<dbReference type="NCBIfam" id="TIGR00636">
    <property type="entry name" value="PduO_Nterm"/>
    <property type="match status" value="1"/>
</dbReference>
<dbReference type="Gene3D" id="1.20.1200.10">
    <property type="entry name" value="Cobalamin adenosyltransferase-like"/>
    <property type="match status" value="1"/>
</dbReference>
<dbReference type="FunFam" id="1.20.1200.10:FF:000001">
    <property type="entry name" value="Cob(I)yrinic acid a,c-diamide adenosyltransferase"/>
    <property type="match status" value="1"/>
</dbReference>
<evidence type="ECO:0000256" key="6">
    <source>
        <dbReference type="ARBA" id="ARBA00051988"/>
    </source>
</evidence>
<evidence type="ECO:0000313" key="12">
    <source>
        <dbReference type="EMBL" id="PSC67348.1"/>
    </source>
</evidence>
<keyword evidence="3 10" id="KW-0808">Transferase</keyword>
<proteinExistence type="inferred from homology"/>
<evidence type="ECO:0000256" key="9">
    <source>
        <dbReference type="ARBA" id="ARBA00075216"/>
    </source>
</evidence>
<evidence type="ECO:0000313" key="13">
    <source>
        <dbReference type="Proteomes" id="UP000239649"/>
    </source>
</evidence>
<dbReference type="GO" id="GO:0008817">
    <property type="term" value="F:corrinoid adenosyltransferase activity"/>
    <property type="evidence" value="ECO:0007669"/>
    <property type="project" value="TreeGrafter"/>
</dbReference>
<accession>A0A2P6UZS3</accession>
<dbReference type="Pfam" id="PF01923">
    <property type="entry name" value="Cob_adeno_trans"/>
    <property type="match status" value="1"/>
</dbReference>
<evidence type="ECO:0000256" key="2">
    <source>
        <dbReference type="ARBA" id="ARBA00011233"/>
    </source>
</evidence>
<dbReference type="GO" id="GO:0005524">
    <property type="term" value="F:ATP binding"/>
    <property type="evidence" value="ECO:0007669"/>
    <property type="project" value="UniProtKB-UniRule"/>
</dbReference>
<evidence type="ECO:0000256" key="7">
    <source>
        <dbReference type="ARBA" id="ARBA00056747"/>
    </source>
</evidence>
<comment type="function">
    <text evidence="7">Converts cob(I)alamin to adenosylcobalamin (adenosylcob(III)alamin), a coenzyme for methylmalonyl-CoA mutase, therefore participates in the final step of the vitamin B12 conversion. Generates adenosylcobalamin (AdoCbl) and directly delivers the cofactor to MUT in a transfer that is stimulated by ATP-binding to MMAB and gated by MMAA.</text>
</comment>
<dbReference type="OrthoDB" id="549173at2759"/>
<dbReference type="InterPro" id="IPR029499">
    <property type="entry name" value="PduO-typ"/>
</dbReference>
<dbReference type="AlphaFoldDB" id="A0A2P6UZS3"/>
<dbReference type="InterPro" id="IPR036451">
    <property type="entry name" value="CblAdoTrfase-like_sf"/>
</dbReference>
<dbReference type="GO" id="GO:0009235">
    <property type="term" value="P:cobalamin metabolic process"/>
    <property type="evidence" value="ECO:0007669"/>
    <property type="project" value="UniProtKB-ARBA"/>
</dbReference>
<evidence type="ECO:0000256" key="5">
    <source>
        <dbReference type="ARBA" id="ARBA00022840"/>
    </source>
</evidence>
<comment type="subunit">
    <text evidence="2">Homotrimer.</text>
</comment>
<comment type="caution">
    <text evidence="12">The sequence shown here is derived from an EMBL/GenBank/DDBJ whole genome shotgun (WGS) entry which is preliminary data.</text>
</comment>